<reference evidence="2 3" key="1">
    <citation type="journal article" date="2023" name="Int. J. Syst. Evol. Microbiol.">
        <title>Physiological and genomic analyses of cobalamin (vitamin B12)-auxotrophy of Lysobacter auxotrophicus sp. nov., a methionine-auxotrophic chitinolytic bacterium isolated from chitin-treated soil.</title>
        <authorList>
            <person name="Saito A."/>
            <person name="Dohra H."/>
            <person name="Hamada M."/>
            <person name="Moriuchi R."/>
            <person name="Kotsuchibashi Y."/>
            <person name="Mori K."/>
        </authorList>
    </citation>
    <scope>NUCLEOTIDE SEQUENCE [LARGE SCALE GENOMIC DNA]</scope>
    <source>
        <strain evidence="2 3">5-21a</strain>
    </source>
</reference>
<dbReference type="Proteomes" id="UP001317822">
    <property type="component" value="Chromosome"/>
</dbReference>
<accession>A0ABM8DA75</accession>
<dbReference type="SUPFAM" id="SSF140959">
    <property type="entry name" value="Indolic compounds 2,3-dioxygenase-like"/>
    <property type="match status" value="1"/>
</dbReference>
<dbReference type="InterPro" id="IPR004981">
    <property type="entry name" value="Trp_2_3_dOase"/>
</dbReference>
<comment type="pathway">
    <text evidence="1">Amino-acid degradation; L-tryptophan degradation via kynurenine pathway; L-kynurenine from L-tryptophan: step 1/2.</text>
</comment>
<keyword evidence="3" id="KW-1185">Reference proteome</keyword>
<comment type="catalytic activity">
    <reaction evidence="1">
        <text>L-tryptophan + O2 = N-formyl-L-kynurenine</text>
        <dbReference type="Rhea" id="RHEA:24536"/>
        <dbReference type="ChEBI" id="CHEBI:15379"/>
        <dbReference type="ChEBI" id="CHEBI:57912"/>
        <dbReference type="ChEBI" id="CHEBI:58629"/>
        <dbReference type="EC" id="1.13.11.11"/>
    </reaction>
</comment>
<evidence type="ECO:0000313" key="2">
    <source>
        <dbReference type="EMBL" id="BDU15419.1"/>
    </source>
</evidence>
<comment type="similarity">
    <text evidence="1">Belongs to the tryptophan 2,3-dioxygenase family.</text>
</comment>
<proteinExistence type="inferred from homology"/>
<keyword evidence="1" id="KW-0349">Heme</keyword>
<dbReference type="RefSeq" id="WP_281780923.1">
    <property type="nucleotide sequence ID" value="NZ_AP027041.1"/>
</dbReference>
<dbReference type="Pfam" id="PF03301">
    <property type="entry name" value="Trp_dioxygenase"/>
    <property type="match status" value="2"/>
</dbReference>
<comment type="cofactor">
    <cofactor evidence="1">
        <name>heme</name>
        <dbReference type="ChEBI" id="CHEBI:30413"/>
    </cofactor>
    <text evidence="1">Binds 1 heme group per subunit.</text>
</comment>
<comment type="function">
    <text evidence="1">Heme-dependent dioxygenase that catalyzes the oxidative cleavage of the L-tryptophan (L-Trp) pyrrole ring and converts L-tryptophan to N-formyl-L-kynurenine. Catalyzes the oxidative cleavage of the indole moiety.</text>
</comment>
<dbReference type="PANTHER" id="PTHR10138:SF0">
    <property type="entry name" value="TRYPTOPHAN 2,3-DIOXYGENASE"/>
    <property type="match status" value="1"/>
</dbReference>
<dbReference type="PANTHER" id="PTHR10138">
    <property type="entry name" value="TRYPTOPHAN 2,3-DIOXYGENASE"/>
    <property type="match status" value="1"/>
</dbReference>
<feature type="binding site" evidence="1">
    <location>
        <position position="117"/>
    </location>
    <ligand>
        <name>substrate</name>
    </ligand>
</feature>
<dbReference type="Gene3D" id="1.20.58.480">
    <property type="match status" value="1"/>
</dbReference>
<keyword evidence="1" id="KW-0823">Tryptophan catabolism</keyword>
<dbReference type="HAMAP" id="MF_01972">
    <property type="entry name" value="T23O"/>
    <property type="match status" value="1"/>
</dbReference>
<sequence length="296" mass="34096">MTVEKNERELESSIHTDFEGRMSYSGYLQLDTLLSAQQRLSSPPHHDEMLFIVQHQVAELWMKLMIHELKAATANLREDRLGECQKIFARCKNILRQLTEMWSVLETLTPSEYMEFREILGPSSGFQSLQYRTIEFLLGNKNASMLKVFSHDAKAEAALREVLESPSLYDEVLRYLARHGHAVPARHVERDWSIAHVADPELLPVFERIYEDTDAHWDAYHLCEDLVDLESQFQLWRFRHMRTVMRIIGFKRGTGGSSGVGFLKQALELTFFPELFDVRTMIGGGPAYHSPAAPTP</sequence>
<feature type="binding site" description="axial binding residue" evidence="1">
    <location>
        <position position="240"/>
    </location>
    <ligand>
        <name>heme</name>
        <dbReference type="ChEBI" id="CHEBI:30413"/>
    </ligand>
    <ligandPart>
        <name>Fe</name>
        <dbReference type="ChEBI" id="CHEBI:18248"/>
    </ligandPart>
</feature>
<evidence type="ECO:0000313" key="3">
    <source>
        <dbReference type="Proteomes" id="UP001317822"/>
    </source>
</evidence>
<protein>
    <recommendedName>
        <fullName evidence="1">Tryptophan 2,3-dioxygenase</fullName>
        <shortName evidence="1">TDO</shortName>
        <ecNumber evidence="1">1.13.11.11</ecNumber>
    </recommendedName>
    <alternativeName>
        <fullName evidence="1">Tryptamin 2,3-dioxygenase</fullName>
    </alternativeName>
    <alternativeName>
        <fullName evidence="1">Tryptophan oxygenase</fullName>
        <shortName evidence="1">TO</shortName>
        <shortName evidence="1">TRPO</shortName>
    </alternativeName>
    <alternativeName>
        <fullName evidence="1">Tryptophan pyrrolase</fullName>
    </alternativeName>
    <alternativeName>
        <fullName evidence="1">Tryptophanase</fullName>
    </alternativeName>
</protein>
<dbReference type="EMBL" id="AP027041">
    <property type="protein sequence ID" value="BDU15419.1"/>
    <property type="molecule type" value="Genomic_DNA"/>
</dbReference>
<feature type="binding site" evidence="1">
    <location>
        <position position="113"/>
    </location>
    <ligand>
        <name>substrate</name>
    </ligand>
</feature>
<feature type="binding site" evidence="1">
    <location>
        <begin position="51"/>
        <end position="55"/>
    </location>
    <ligand>
        <name>substrate</name>
    </ligand>
</feature>
<comment type="subunit">
    <text evidence="1">Homotetramer.</text>
</comment>
<organism evidence="2 3">
    <name type="scientific">Lysobacter auxotrophicus</name>
    <dbReference type="NCBI Taxonomy" id="2992573"/>
    <lineage>
        <taxon>Bacteria</taxon>
        <taxon>Pseudomonadati</taxon>
        <taxon>Pseudomonadota</taxon>
        <taxon>Gammaproteobacteria</taxon>
        <taxon>Lysobacterales</taxon>
        <taxon>Lysobacteraceae</taxon>
        <taxon>Lysobacter</taxon>
    </lineage>
</organism>
<keyword evidence="1" id="KW-0223">Dioxygenase</keyword>
<evidence type="ECO:0000256" key="1">
    <source>
        <dbReference type="HAMAP-Rule" id="MF_01972"/>
    </source>
</evidence>
<keyword evidence="1" id="KW-0560">Oxidoreductase</keyword>
<keyword evidence="1" id="KW-0479">Metal-binding</keyword>
<dbReference type="EC" id="1.13.11.11" evidence="1"/>
<dbReference type="InterPro" id="IPR037217">
    <property type="entry name" value="Trp/Indoleamine_2_3_dOase-like"/>
</dbReference>
<feature type="binding site" evidence="1">
    <location>
        <position position="254"/>
    </location>
    <ligand>
        <name>substrate</name>
    </ligand>
</feature>
<name>A0ABM8DA75_9GAMM</name>
<gene>
    <name evidence="1" type="primary">kynA</name>
    <name evidence="2" type="ORF">LA521A_06200</name>
</gene>
<keyword evidence="1" id="KW-0408">Iron</keyword>